<reference evidence="2" key="1">
    <citation type="submission" date="2011-07" db="EMBL/GenBank/DDBJ databases">
        <authorList>
            <consortium name="Caenorhabditis brenneri Sequencing and Analysis Consortium"/>
            <person name="Wilson R.K."/>
        </authorList>
    </citation>
    <scope>NUCLEOTIDE SEQUENCE [LARGE SCALE GENOMIC DNA]</scope>
    <source>
        <strain evidence="2">PB2801</strain>
    </source>
</reference>
<dbReference type="Proteomes" id="UP000008068">
    <property type="component" value="Unassembled WGS sequence"/>
</dbReference>
<evidence type="ECO:0000313" key="1">
    <source>
        <dbReference type="EMBL" id="EGT31679.1"/>
    </source>
</evidence>
<name>G0NI88_CAEBE</name>
<accession>G0NI88</accession>
<dbReference type="HOGENOM" id="CLU_2485298_0_0_1"/>
<keyword evidence="2" id="KW-1185">Reference proteome</keyword>
<dbReference type="InParanoid" id="G0NI88"/>
<dbReference type="EMBL" id="GL379888">
    <property type="protein sequence ID" value="EGT31679.1"/>
    <property type="molecule type" value="Genomic_DNA"/>
</dbReference>
<evidence type="ECO:0000313" key="2">
    <source>
        <dbReference type="Proteomes" id="UP000008068"/>
    </source>
</evidence>
<dbReference type="AlphaFoldDB" id="G0NI88"/>
<gene>
    <name evidence="1" type="ORF">CAEBREN_20571</name>
</gene>
<proteinExistence type="predicted"/>
<protein>
    <submittedName>
        <fullName evidence="1">Uncharacterized protein</fullName>
    </submittedName>
</protein>
<sequence>MVIEYSETFSQEYGKVVETDETEGIRDDRTIQKIMTDGWSAYNKRIEIDETEGMVSDGWAAYNKVVEIDETEGIRHGGTKRRMVPDE</sequence>
<organism evidence="2">
    <name type="scientific">Caenorhabditis brenneri</name>
    <name type="common">Nematode worm</name>
    <dbReference type="NCBI Taxonomy" id="135651"/>
    <lineage>
        <taxon>Eukaryota</taxon>
        <taxon>Metazoa</taxon>
        <taxon>Ecdysozoa</taxon>
        <taxon>Nematoda</taxon>
        <taxon>Chromadorea</taxon>
        <taxon>Rhabditida</taxon>
        <taxon>Rhabditina</taxon>
        <taxon>Rhabditomorpha</taxon>
        <taxon>Rhabditoidea</taxon>
        <taxon>Rhabditidae</taxon>
        <taxon>Peloderinae</taxon>
        <taxon>Caenorhabditis</taxon>
    </lineage>
</organism>